<dbReference type="OrthoDB" id="760019at2759"/>
<dbReference type="AlphaFoldDB" id="A0A8X7QLI2"/>
<evidence type="ECO:0000256" key="1">
    <source>
        <dbReference type="SAM" id="MobiDB-lite"/>
    </source>
</evidence>
<dbReference type="EMBL" id="JAAMPC010000013">
    <property type="protein sequence ID" value="KAG2269679.1"/>
    <property type="molecule type" value="Genomic_DNA"/>
</dbReference>
<dbReference type="Proteomes" id="UP000886595">
    <property type="component" value="Unassembled WGS sequence"/>
</dbReference>
<organism evidence="2 3">
    <name type="scientific">Brassica carinata</name>
    <name type="common">Ethiopian mustard</name>
    <name type="synonym">Abyssinian cabbage</name>
    <dbReference type="NCBI Taxonomy" id="52824"/>
    <lineage>
        <taxon>Eukaryota</taxon>
        <taxon>Viridiplantae</taxon>
        <taxon>Streptophyta</taxon>
        <taxon>Embryophyta</taxon>
        <taxon>Tracheophyta</taxon>
        <taxon>Spermatophyta</taxon>
        <taxon>Magnoliopsida</taxon>
        <taxon>eudicotyledons</taxon>
        <taxon>Gunneridae</taxon>
        <taxon>Pentapetalae</taxon>
        <taxon>rosids</taxon>
        <taxon>malvids</taxon>
        <taxon>Brassicales</taxon>
        <taxon>Brassicaceae</taxon>
        <taxon>Brassiceae</taxon>
        <taxon>Brassica</taxon>
    </lineage>
</organism>
<keyword evidence="3" id="KW-1185">Reference proteome</keyword>
<evidence type="ECO:0000313" key="3">
    <source>
        <dbReference type="Proteomes" id="UP000886595"/>
    </source>
</evidence>
<reference evidence="2 3" key="1">
    <citation type="submission" date="2020-02" db="EMBL/GenBank/DDBJ databases">
        <authorList>
            <person name="Ma Q."/>
            <person name="Huang Y."/>
            <person name="Song X."/>
            <person name="Pei D."/>
        </authorList>
    </citation>
    <scope>NUCLEOTIDE SEQUENCE [LARGE SCALE GENOMIC DNA]</scope>
    <source>
        <strain evidence="2">Sxm20200214</strain>
        <tissue evidence="2">Leaf</tissue>
    </source>
</reference>
<feature type="region of interest" description="Disordered" evidence="1">
    <location>
        <begin position="60"/>
        <end position="79"/>
    </location>
</feature>
<protein>
    <submittedName>
        <fullName evidence="2">Uncharacterized protein</fullName>
    </submittedName>
</protein>
<evidence type="ECO:0000313" key="2">
    <source>
        <dbReference type="EMBL" id="KAG2269679.1"/>
    </source>
</evidence>
<gene>
    <name evidence="2" type="ORF">Bca52824_064234</name>
</gene>
<accession>A0A8X7QLI2</accession>
<sequence>MHTLSVPYIRASRNRPGIASQLGSLPQEGNEEETRDLRSRGLCLVPLSCMTYVNGDGGDGGGGVGDGFWPTPLGFGGGT</sequence>
<name>A0A8X7QLI2_BRACI</name>
<proteinExistence type="predicted"/>
<comment type="caution">
    <text evidence="2">The sequence shown here is derived from an EMBL/GenBank/DDBJ whole genome shotgun (WGS) entry which is preliminary data.</text>
</comment>